<feature type="compositionally biased region" description="Basic and acidic residues" evidence="1">
    <location>
        <begin position="1"/>
        <end position="12"/>
    </location>
</feature>
<accession>A0A1B1B4E6</accession>
<dbReference type="AlphaFoldDB" id="A0A1B1B4E6"/>
<feature type="region of interest" description="Disordered" evidence="1">
    <location>
        <begin position="1"/>
        <end position="120"/>
    </location>
</feature>
<evidence type="ECO:0000256" key="1">
    <source>
        <dbReference type="SAM" id="MobiDB-lite"/>
    </source>
</evidence>
<gene>
    <name evidence="2" type="ORF">AVL59_32805</name>
</gene>
<dbReference type="Proteomes" id="UP000092659">
    <property type="component" value="Chromosome"/>
</dbReference>
<dbReference type="STRING" id="68214.AVL59_32805"/>
<dbReference type="InterPro" id="IPR011989">
    <property type="entry name" value="ARM-like"/>
</dbReference>
<feature type="compositionally biased region" description="Basic and acidic residues" evidence="1">
    <location>
        <begin position="75"/>
        <end position="104"/>
    </location>
</feature>
<dbReference type="SUPFAM" id="SSF48371">
    <property type="entry name" value="ARM repeat"/>
    <property type="match status" value="1"/>
</dbReference>
<feature type="compositionally biased region" description="Basic and acidic residues" evidence="1">
    <location>
        <begin position="49"/>
        <end position="64"/>
    </location>
</feature>
<evidence type="ECO:0000313" key="3">
    <source>
        <dbReference type="Proteomes" id="UP000092659"/>
    </source>
</evidence>
<proteinExistence type="predicted"/>
<dbReference type="Gene3D" id="1.25.10.10">
    <property type="entry name" value="Leucine-rich Repeat Variant"/>
    <property type="match status" value="1"/>
</dbReference>
<dbReference type="InterPro" id="IPR016024">
    <property type="entry name" value="ARM-type_fold"/>
</dbReference>
<name>A0A1B1B4E6_9ACTN</name>
<evidence type="ECO:0000313" key="2">
    <source>
        <dbReference type="EMBL" id="ANP53697.1"/>
    </source>
</evidence>
<reference evidence="2 3" key="1">
    <citation type="submission" date="2016-06" db="EMBL/GenBank/DDBJ databases">
        <title>Complete genome sequence of Streptomyces griseochromogenes ATCC 14511, the Blasticidin S producer.</title>
        <authorList>
            <person name="Wu L."/>
        </authorList>
    </citation>
    <scope>NUCLEOTIDE SEQUENCE [LARGE SCALE GENOMIC DNA]</scope>
    <source>
        <strain evidence="2 3">ATCC 14511</strain>
    </source>
</reference>
<sequence>MPGHGHTRERAPHPTVTAPIAPLIRRSKNQIMSEDSSLEGLRPAAAASDRTEDPPRLKEKEPAKRGPGVDTDAAEPTKDDKARDAEPPRHAEEHDGPVSERDALRSLADGSGRDDTERSEALRAGAIADEIARRLNADASGTRIGTLALFNADVSFGGGFHTGGSGTGGSRSGGVSVSAMDATDIADHTELFVAPEGYGDALDALCDRRLLVLTAAPGSGREAVAVNLLGEALAMDGGGEGCHRLLTPSTVLGAGWEPPVKNSGYLAALDDGSAVVEKFTSDFLGGSAHGTAQWAAVVATLRASGCFLILTGGRDLEVLAAGPGGDQVARHTLVPVDPLAVVERRVLGHGGSADACADLRGLLERTGAAAALREQPAARNAARLASVIRADGDVTAAVAQLRDPSEQVRAWFNRYRAPEAVAFALAAAVLEECGYLTVAEAAVKLRAALTEPELAPPDLRFGDRLGHEQQWIRLDLPEKGGFGAPRVRFRNTLLGQVILTYAWNLLDGRRDAVLAWLRGLLSHRDLEVRARAAVAAGVLALADPHYAVHRFLTAWAGSTSWPLRQAAATALGVAGSRPETAEAVWNLLDRWARGDASAHQRRLAGTAANAVGGLLGRTEPDRAVAVLRGALDREDDWGTLASVAWGGVHLIHQGQTAAVLDAYLDWSEPQDLSPMVVKSLSAFVFAVSQPYEEPVIDTADERGHARVPGVPVLLSELPWHHDRLAELWVRALARRPVQDSALHALHAWIDDYAGKCPGSLDAIGELLVSVARQPGRHRERLTWWLEKWARDHEKPSAGATRLLRTLGHAR</sequence>
<dbReference type="KEGG" id="sgs:AVL59_32805"/>
<organism evidence="2 3">
    <name type="scientific">Streptomyces griseochromogenes</name>
    <dbReference type="NCBI Taxonomy" id="68214"/>
    <lineage>
        <taxon>Bacteria</taxon>
        <taxon>Bacillati</taxon>
        <taxon>Actinomycetota</taxon>
        <taxon>Actinomycetes</taxon>
        <taxon>Kitasatosporales</taxon>
        <taxon>Streptomycetaceae</taxon>
        <taxon>Streptomyces</taxon>
    </lineage>
</organism>
<feature type="compositionally biased region" description="Basic and acidic residues" evidence="1">
    <location>
        <begin position="111"/>
        <end position="120"/>
    </location>
</feature>
<dbReference type="EMBL" id="CP016279">
    <property type="protein sequence ID" value="ANP53697.1"/>
    <property type="molecule type" value="Genomic_DNA"/>
</dbReference>
<protein>
    <submittedName>
        <fullName evidence="2">Uncharacterized protein</fullName>
    </submittedName>
</protein>